<dbReference type="InterPro" id="IPR013762">
    <property type="entry name" value="Integrase-like_cat_sf"/>
</dbReference>
<dbReference type="SUPFAM" id="SSF56349">
    <property type="entry name" value="DNA breaking-rejoining enzymes"/>
    <property type="match status" value="1"/>
</dbReference>
<dbReference type="InterPro" id="IPR011010">
    <property type="entry name" value="DNA_brk_join_enz"/>
</dbReference>
<dbReference type="CDD" id="cd00397">
    <property type="entry name" value="DNA_BRE_C"/>
    <property type="match status" value="1"/>
</dbReference>
<dbReference type="GO" id="GO:0006310">
    <property type="term" value="P:DNA recombination"/>
    <property type="evidence" value="ECO:0007669"/>
    <property type="project" value="UniProtKB-KW"/>
</dbReference>
<evidence type="ECO:0000256" key="2">
    <source>
        <dbReference type="SAM" id="Coils"/>
    </source>
</evidence>
<gene>
    <name evidence="3" type="ORF">CGLY_11735</name>
</gene>
<dbReference type="GO" id="GO:0015074">
    <property type="term" value="P:DNA integration"/>
    <property type="evidence" value="ECO:0007669"/>
    <property type="project" value="InterPro"/>
</dbReference>
<evidence type="ECO:0000313" key="4">
    <source>
        <dbReference type="Proteomes" id="UP000023703"/>
    </source>
</evidence>
<dbReference type="EMBL" id="CP006842">
    <property type="protein sequence ID" value="AHW64792.1"/>
    <property type="molecule type" value="Genomic_DNA"/>
</dbReference>
<dbReference type="eggNOG" id="COG0582">
    <property type="taxonomic scope" value="Bacteria"/>
</dbReference>
<keyword evidence="1" id="KW-0233">DNA recombination</keyword>
<dbReference type="Gene3D" id="1.10.443.10">
    <property type="entry name" value="Intergrase catalytic core"/>
    <property type="match status" value="1"/>
</dbReference>
<proteinExistence type="predicted"/>
<dbReference type="OrthoDB" id="4370826at2"/>
<feature type="coiled-coil region" evidence="2">
    <location>
        <begin position="68"/>
        <end position="95"/>
    </location>
</feature>
<accession>X5DW30</accession>
<name>X5DW30_9CORY</name>
<dbReference type="AlphaFoldDB" id="X5DW30"/>
<keyword evidence="4" id="KW-1185">Reference proteome</keyword>
<organism evidence="3 4">
    <name type="scientific">Corynebacterium glyciniphilum AJ 3170</name>
    <dbReference type="NCBI Taxonomy" id="1404245"/>
    <lineage>
        <taxon>Bacteria</taxon>
        <taxon>Bacillati</taxon>
        <taxon>Actinomycetota</taxon>
        <taxon>Actinomycetes</taxon>
        <taxon>Mycobacteriales</taxon>
        <taxon>Corynebacteriaceae</taxon>
        <taxon>Corynebacterium</taxon>
    </lineage>
</organism>
<protein>
    <recommendedName>
        <fullName evidence="5">Tyr recombinase domain-containing protein</fullName>
    </recommendedName>
</protein>
<sequence length="466" mass="51596">MAEIKKTASRAPIPVGEHTAYRVGETRTASGTWQVACKAKIPLADDDEKLPKDQGEAVRIVKTGRTKSEAHFNAAKEAERRIADAREAITAAKRQATRPGKVTGRWKPDDPVADFIESVSIPKVEAEDYAPSTVRTYSDVLNLALGICNDRACPGHPNSLNGLNIRDITDVSPEIGARVTLKDCLEEVARLHGSERARQTKNALMNHVYGPLELRGYPNPMDSKTFTRQLKIAGYKRIDRGKTQEALTRDEYETALAWFLALDPKKGVTEPKRGPYRAADRIAKIRNAITLTIFAAGTGARKTELQHVRWADIADTEDGTVVHLAHTKRVAGQMIPRDVLVSDYRVEDYLADLRSERDPAPNDYVIGAPADPSRIWDASNSAKVLRDLYDRAATATGIRKLEEHGLHLWRRTRETMMILAGMDVETRTAQLGHGAAVAAKHYTDYTQLTAMAASARIERPQPRAVK</sequence>
<dbReference type="STRING" id="1404245.CGLY_11735"/>
<dbReference type="Proteomes" id="UP000023703">
    <property type="component" value="Chromosome"/>
</dbReference>
<dbReference type="KEGG" id="cgy:CGLY_11735"/>
<keyword evidence="2" id="KW-0175">Coiled coil</keyword>
<evidence type="ECO:0000256" key="1">
    <source>
        <dbReference type="ARBA" id="ARBA00023172"/>
    </source>
</evidence>
<dbReference type="HOGENOM" id="CLU_056892_0_0_11"/>
<evidence type="ECO:0008006" key="5">
    <source>
        <dbReference type="Google" id="ProtNLM"/>
    </source>
</evidence>
<dbReference type="RefSeq" id="WP_038549666.1">
    <property type="nucleotide sequence ID" value="NZ_CP006842.1"/>
</dbReference>
<dbReference type="GO" id="GO:0003677">
    <property type="term" value="F:DNA binding"/>
    <property type="evidence" value="ECO:0007669"/>
    <property type="project" value="InterPro"/>
</dbReference>
<reference evidence="3 4" key="1">
    <citation type="journal article" date="2015" name="Int. J. Syst. Evol. Microbiol.">
        <title>Revisiting Corynebacterium glyciniphilum (ex Kubota et al., 1972) sp. nov., nom. rev., isolated from putrefied banana.</title>
        <authorList>
            <person name="Al-Dilaimi A."/>
            <person name="Bednarz H."/>
            <person name="Lomker A."/>
            <person name="Niehaus K."/>
            <person name="Kalinowski J."/>
            <person name="Ruckert C."/>
        </authorList>
    </citation>
    <scope>NUCLEOTIDE SEQUENCE [LARGE SCALE GENOMIC DNA]</scope>
    <source>
        <strain evidence="3">AJ 3170</strain>
    </source>
</reference>
<evidence type="ECO:0000313" key="3">
    <source>
        <dbReference type="EMBL" id="AHW64792.1"/>
    </source>
</evidence>